<evidence type="ECO:0000313" key="9">
    <source>
        <dbReference type="Proteomes" id="UP000248688"/>
    </source>
</evidence>
<evidence type="ECO:0000256" key="3">
    <source>
        <dbReference type="ARBA" id="ARBA00022553"/>
    </source>
</evidence>
<dbReference type="SUPFAM" id="SSF47384">
    <property type="entry name" value="Homodimeric domain of signal transducing histidine kinase"/>
    <property type="match status" value="1"/>
</dbReference>
<comment type="catalytic activity">
    <reaction evidence="1">
        <text>ATP + protein L-histidine = ADP + protein N-phospho-L-histidine.</text>
        <dbReference type="EC" id="2.7.13.3"/>
    </reaction>
</comment>
<reference evidence="8 9" key="1">
    <citation type="submission" date="2018-06" db="EMBL/GenBank/DDBJ databases">
        <title>Echinicola strongylocentroti sp. nov., isolated from a sea urchin Strongylocentrotus intermedius.</title>
        <authorList>
            <person name="Bae S.S."/>
        </authorList>
    </citation>
    <scope>NUCLEOTIDE SEQUENCE [LARGE SCALE GENOMIC DNA]</scope>
    <source>
        <strain evidence="8 9">MEBiC08714</strain>
    </source>
</reference>
<gene>
    <name evidence="8" type="ORF">DN752_24100</name>
</gene>
<evidence type="ECO:0000259" key="7">
    <source>
        <dbReference type="PROSITE" id="PS50113"/>
    </source>
</evidence>
<feature type="domain" description="PAC" evidence="7">
    <location>
        <begin position="790"/>
        <end position="842"/>
    </location>
</feature>
<dbReference type="InterPro" id="IPR035965">
    <property type="entry name" value="PAS-like_dom_sf"/>
</dbReference>
<keyword evidence="3" id="KW-0597">Phosphoprotein</keyword>
<dbReference type="EC" id="2.7.13.3" evidence="2"/>
<feature type="domain" description="PAS" evidence="6">
    <location>
        <begin position="14"/>
        <end position="79"/>
    </location>
</feature>
<name>A0A2Z4IQX2_9BACT</name>
<keyword evidence="4" id="KW-0808">Transferase</keyword>
<dbReference type="OrthoDB" id="9124519at2"/>
<dbReference type="Gene3D" id="3.30.450.20">
    <property type="entry name" value="PAS domain"/>
    <property type="match status" value="5"/>
</dbReference>
<dbReference type="SUPFAM" id="SSF55781">
    <property type="entry name" value="GAF domain-like"/>
    <property type="match status" value="2"/>
</dbReference>
<dbReference type="Pfam" id="PF13426">
    <property type="entry name" value="PAS_9"/>
    <property type="match status" value="1"/>
</dbReference>
<dbReference type="InterPro" id="IPR029016">
    <property type="entry name" value="GAF-like_dom_sf"/>
</dbReference>
<dbReference type="Gene3D" id="2.10.70.100">
    <property type="match status" value="1"/>
</dbReference>
<protein>
    <recommendedName>
        <fullName evidence="2">histidine kinase</fullName>
        <ecNumber evidence="2">2.7.13.3</ecNumber>
    </recommendedName>
</protein>
<dbReference type="CDD" id="cd00082">
    <property type="entry name" value="HisKA"/>
    <property type="match status" value="1"/>
</dbReference>
<keyword evidence="9" id="KW-1185">Reference proteome</keyword>
<accession>A0A2Z4IQX2</accession>
<dbReference type="InterPro" id="IPR000700">
    <property type="entry name" value="PAS-assoc_C"/>
</dbReference>
<dbReference type="InterPro" id="IPR000014">
    <property type="entry name" value="PAS"/>
</dbReference>
<dbReference type="SMART" id="SM00091">
    <property type="entry name" value="PAS"/>
    <property type="match status" value="5"/>
</dbReference>
<dbReference type="PROSITE" id="PS50113">
    <property type="entry name" value="PAC"/>
    <property type="match status" value="1"/>
</dbReference>
<dbReference type="NCBIfam" id="TIGR00229">
    <property type="entry name" value="sensory_box"/>
    <property type="match status" value="4"/>
</dbReference>
<dbReference type="SUPFAM" id="SSF55785">
    <property type="entry name" value="PYP-like sensor domain (PAS domain)"/>
    <property type="match status" value="5"/>
</dbReference>
<dbReference type="Pfam" id="PF08447">
    <property type="entry name" value="PAS_3"/>
    <property type="match status" value="3"/>
</dbReference>
<dbReference type="RefSeq" id="WP_112786328.1">
    <property type="nucleotide sequence ID" value="NZ_CP030041.1"/>
</dbReference>
<feature type="domain" description="PAS" evidence="6">
    <location>
        <begin position="734"/>
        <end position="778"/>
    </location>
</feature>
<dbReference type="CDD" id="cd00130">
    <property type="entry name" value="PAS"/>
    <property type="match status" value="4"/>
</dbReference>
<dbReference type="InterPro" id="IPR036097">
    <property type="entry name" value="HisK_dim/P_sf"/>
</dbReference>
<feature type="domain" description="PAS" evidence="6">
    <location>
        <begin position="308"/>
        <end position="378"/>
    </location>
</feature>
<proteinExistence type="predicted"/>
<dbReference type="AlphaFoldDB" id="A0A2Z4IQX2"/>
<dbReference type="InterPro" id="IPR001610">
    <property type="entry name" value="PAC"/>
</dbReference>
<feature type="domain" description="PAS" evidence="6">
    <location>
        <begin position="593"/>
        <end position="663"/>
    </location>
</feature>
<dbReference type="GO" id="GO:0000155">
    <property type="term" value="F:phosphorelay sensor kinase activity"/>
    <property type="evidence" value="ECO:0007669"/>
    <property type="project" value="InterPro"/>
</dbReference>
<dbReference type="InterPro" id="IPR013655">
    <property type="entry name" value="PAS_fold_3"/>
</dbReference>
<evidence type="ECO:0000256" key="5">
    <source>
        <dbReference type="ARBA" id="ARBA00022777"/>
    </source>
</evidence>
<dbReference type="SMART" id="SM00086">
    <property type="entry name" value="PAC"/>
    <property type="match status" value="5"/>
</dbReference>
<evidence type="ECO:0000256" key="1">
    <source>
        <dbReference type="ARBA" id="ARBA00000085"/>
    </source>
</evidence>
<dbReference type="InterPro" id="IPR013767">
    <property type="entry name" value="PAS_fold"/>
</dbReference>
<dbReference type="EMBL" id="CP030041">
    <property type="protein sequence ID" value="AWW32956.1"/>
    <property type="molecule type" value="Genomic_DNA"/>
</dbReference>
<dbReference type="GO" id="GO:0006355">
    <property type="term" value="P:regulation of DNA-templated transcription"/>
    <property type="evidence" value="ECO:0007669"/>
    <property type="project" value="InterPro"/>
</dbReference>
<sequence>MVNPSQTPRNLDQHVFEQSPFPMWIYDLDTLEFLAVNKEAILHYGFSEEEFLSMTIKEIRPKEDIALLEKAVQQVRKGIKPNNERWFRHRKKDGSIIRVKIKSNRIVYRGSEAEIVSAIDLTASFNQQQRIETQKTYLAAIGEFQEILLKTKDWPNALKKCLGIIGDLLKVDRAYFLPQKGSEPNNGQCIKWTRDNKTNSRLPIGLSRSQIRNSCFYSDYLAKGKKFVATISEITEPEAKSVLETNKVQSLLLYPVFLEEELIGVFGIEDHRQEKKWQEMDLQVIHSLISNLSYAIKDSAAYEKLVESETRFRSLVQNGTDLIGLLDNMGNYKYVAPTSQKILGIPPEHFYTKNAFDFIYPDDIPRVKEQFEQIATKHHVTIDPYRFMNAQGNWVWLHTEITNHLDDPAINGIIANTQVVNEEIEKRISSELVASMTNSIGQPGALYKGMAHALERVTGLPNIDLCEMYLLSKDGQHLNLVSKYHADPKLGQLYRKNNMDSLSKGQGLPGVTWARNAIQVWDDLSLEPNFIRAEEIGLTPLQSAFAIPITYRHEFLAVFVAFSHKRAELLSDQIQLLKEVIKPIGAVIQQKLTEEEYRSFFDLSPGPLCVIGYDGYVKKYNSALGRLLRYDKKELLQKPLLNFVDNSDHGQSRKKMAAFIQGNTSKPLETRLLTKEGKVKTMIWKGKTIPASKVIIAVAKDITAQKSAEEHLKDAYTKLKTAQKIGKLGYWSRDLDSSISEWSDETYKIYGYTRKNFIPNMENLIQTFHPEDRHLIKNDPDQKRKPGKVNRYEHRIIDAQGKIKWVQQEIRLVADQQGRPFRIEGTIRDITEEKEYEQRLSISNNRFKLAMQVSNEMIWELNHSINNITRGTGFDEQVSYREQEPFSIANSWFQKIHPDDAAEVWSSYEAALDDESVNSWKMEYRMALANGHIGYFVDRCLILRDSMGKPIRSVGSVLNVTASRTHLEQIQRQNDNLREIAWLQSHKIRAPLSRIMGLTALAKETNREDISTEQIIDWIGSSCKELDRVVHEITKRTFDNTDGNNA</sequence>
<dbReference type="KEGG" id="est:DN752_24100"/>
<keyword evidence="5" id="KW-0418">Kinase</keyword>
<dbReference type="InterPro" id="IPR052162">
    <property type="entry name" value="Sensor_kinase/Photoreceptor"/>
</dbReference>
<dbReference type="Pfam" id="PF00989">
    <property type="entry name" value="PAS"/>
    <property type="match status" value="1"/>
</dbReference>
<evidence type="ECO:0000256" key="2">
    <source>
        <dbReference type="ARBA" id="ARBA00012438"/>
    </source>
</evidence>
<dbReference type="PANTHER" id="PTHR43304">
    <property type="entry name" value="PHYTOCHROME-LIKE PROTEIN CPH1"/>
    <property type="match status" value="1"/>
</dbReference>
<evidence type="ECO:0000259" key="6">
    <source>
        <dbReference type="PROSITE" id="PS50112"/>
    </source>
</evidence>
<dbReference type="InterPro" id="IPR003661">
    <property type="entry name" value="HisK_dim/P_dom"/>
</dbReference>
<dbReference type="Proteomes" id="UP000248688">
    <property type="component" value="Chromosome"/>
</dbReference>
<dbReference type="Gene3D" id="3.30.450.40">
    <property type="match status" value="2"/>
</dbReference>
<evidence type="ECO:0000313" key="8">
    <source>
        <dbReference type="EMBL" id="AWW32956.1"/>
    </source>
</evidence>
<dbReference type="PANTHER" id="PTHR43304:SF1">
    <property type="entry name" value="PAC DOMAIN-CONTAINING PROTEIN"/>
    <property type="match status" value="1"/>
</dbReference>
<dbReference type="PROSITE" id="PS50112">
    <property type="entry name" value="PAS"/>
    <property type="match status" value="4"/>
</dbReference>
<evidence type="ECO:0000256" key="4">
    <source>
        <dbReference type="ARBA" id="ARBA00022679"/>
    </source>
</evidence>
<organism evidence="8 9">
    <name type="scientific">Echinicola strongylocentroti</name>
    <dbReference type="NCBI Taxonomy" id="1795355"/>
    <lineage>
        <taxon>Bacteria</taxon>
        <taxon>Pseudomonadati</taxon>
        <taxon>Bacteroidota</taxon>
        <taxon>Cytophagia</taxon>
        <taxon>Cytophagales</taxon>
        <taxon>Cyclobacteriaceae</taxon>
        <taxon>Echinicola</taxon>
    </lineage>
</organism>